<accession>A0A2L0F6Y3</accession>
<proteinExistence type="inferred from homology"/>
<comment type="similarity">
    <text evidence="1">Belongs to the carotenoid oxygenase family.</text>
</comment>
<dbReference type="GO" id="GO:0010436">
    <property type="term" value="F:carotenoid dioxygenase activity"/>
    <property type="evidence" value="ECO:0007669"/>
    <property type="project" value="TreeGrafter"/>
</dbReference>
<feature type="binding site" evidence="5">
    <location>
        <position position="246"/>
    </location>
    <ligand>
        <name>Fe cation</name>
        <dbReference type="ChEBI" id="CHEBI:24875"/>
        <note>catalytic</note>
    </ligand>
</feature>
<keyword evidence="4 5" id="KW-0408">Iron</keyword>
<keyword evidence="6" id="KW-0223">Dioxygenase</keyword>
<reference evidence="6 7" key="1">
    <citation type="submission" date="2015-09" db="EMBL/GenBank/DDBJ databases">
        <title>Sorangium comparison.</title>
        <authorList>
            <person name="Zaburannyi N."/>
            <person name="Bunk B."/>
            <person name="Overmann J."/>
            <person name="Mueller R."/>
        </authorList>
    </citation>
    <scope>NUCLEOTIDE SEQUENCE [LARGE SCALE GENOMIC DNA]</scope>
    <source>
        <strain evidence="6 7">So ce26</strain>
    </source>
</reference>
<dbReference type="Proteomes" id="UP000238348">
    <property type="component" value="Chromosome"/>
</dbReference>
<dbReference type="Pfam" id="PF03055">
    <property type="entry name" value="RPE65"/>
    <property type="match status" value="2"/>
</dbReference>
<evidence type="ECO:0000313" key="7">
    <source>
        <dbReference type="Proteomes" id="UP000238348"/>
    </source>
</evidence>
<name>A0A2L0F6Y3_SORCE</name>
<dbReference type="PANTHER" id="PTHR10543:SF89">
    <property type="entry name" value="CAROTENOID 9,10(9',10')-CLEAVAGE DIOXYGENASE 1"/>
    <property type="match status" value="1"/>
</dbReference>
<dbReference type="EMBL" id="CP012673">
    <property type="protein sequence ID" value="AUX47325.1"/>
    <property type="molecule type" value="Genomic_DNA"/>
</dbReference>
<protein>
    <submittedName>
        <fullName evidence="6">Carotenoid 9,10-9',10' cleavage dioxygenase</fullName>
    </submittedName>
</protein>
<dbReference type="PANTHER" id="PTHR10543">
    <property type="entry name" value="BETA-CAROTENE DIOXYGENASE"/>
    <property type="match status" value="1"/>
</dbReference>
<evidence type="ECO:0000256" key="2">
    <source>
        <dbReference type="ARBA" id="ARBA00022723"/>
    </source>
</evidence>
<evidence type="ECO:0000256" key="4">
    <source>
        <dbReference type="ARBA" id="ARBA00023004"/>
    </source>
</evidence>
<evidence type="ECO:0000256" key="5">
    <source>
        <dbReference type="PIRSR" id="PIRSR604294-1"/>
    </source>
</evidence>
<keyword evidence="2 5" id="KW-0479">Metal-binding</keyword>
<feature type="binding site" evidence="5">
    <location>
        <position position="137"/>
    </location>
    <ligand>
        <name>Fe cation</name>
        <dbReference type="ChEBI" id="CHEBI:24875"/>
        <note>catalytic</note>
    </ligand>
</feature>
<sequence length="424" mass="46607">MSNADSVRGTLPFHLAGAFAPVREERTDLDLDVIGEIPPDLCGTYVRNGPNPRTGRSPAWFAGEGMLHGVRLEGGRARWYRNRWIAGDFAPNTHVVRHAGRILALVETWLPVEVTAELETVGPYTFGGALGSSMTAHPKICPRTGELLFFSQRPSRPHLTYYRADASGRVVHRAAIDVPAVTFMHDFAITERYVVFYVLPVLLGDVGSPVPIRWVDDFPARIGVFPRDGGNEDMRWFDVAPCTISHTVNAFEEGDTVVLDVVRAPRIMMPHALHRLTFDLRTGRAAEVELDPRFLDFPRVHPAVVGARHRHVYTVELCDFGPDGGFSRTVARQHDLETGAAVVHDFGDGVMPGECVVAARPGSAAEDDAWVILFVHRRDGSAAELVLLDARRFASPPVARVRLPCHVPLGLHGEWLPDGVAALA</sequence>
<gene>
    <name evidence="6" type="ORF">SOCE26_088440</name>
</gene>
<dbReference type="RefSeq" id="WP_104985359.1">
    <property type="nucleotide sequence ID" value="NZ_CP012673.1"/>
</dbReference>
<evidence type="ECO:0000313" key="6">
    <source>
        <dbReference type="EMBL" id="AUX47325.1"/>
    </source>
</evidence>
<feature type="binding site" evidence="5">
    <location>
        <position position="185"/>
    </location>
    <ligand>
        <name>Fe cation</name>
        <dbReference type="ChEBI" id="CHEBI:24875"/>
        <note>catalytic</note>
    </ligand>
</feature>
<organism evidence="6 7">
    <name type="scientific">Sorangium cellulosum</name>
    <name type="common">Polyangium cellulosum</name>
    <dbReference type="NCBI Taxonomy" id="56"/>
    <lineage>
        <taxon>Bacteria</taxon>
        <taxon>Pseudomonadati</taxon>
        <taxon>Myxococcota</taxon>
        <taxon>Polyangia</taxon>
        <taxon>Polyangiales</taxon>
        <taxon>Polyangiaceae</taxon>
        <taxon>Sorangium</taxon>
    </lineage>
</organism>
<dbReference type="GO" id="GO:0016121">
    <property type="term" value="P:carotene catabolic process"/>
    <property type="evidence" value="ECO:0007669"/>
    <property type="project" value="TreeGrafter"/>
</dbReference>
<dbReference type="InterPro" id="IPR004294">
    <property type="entry name" value="Carotenoid_Oase"/>
</dbReference>
<evidence type="ECO:0000256" key="3">
    <source>
        <dbReference type="ARBA" id="ARBA00023002"/>
    </source>
</evidence>
<dbReference type="GO" id="GO:0046872">
    <property type="term" value="F:metal ion binding"/>
    <property type="evidence" value="ECO:0007669"/>
    <property type="project" value="UniProtKB-KW"/>
</dbReference>
<dbReference type="AlphaFoldDB" id="A0A2L0F6Y3"/>
<evidence type="ECO:0000256" key="1">
    <source>
        <dbReference type="ARBA" id="ARBA00006787"/>
    </source>
</evidence>
<comment type="cofactor">
    <cofactor evidence="5">
        <name>Fe(2+)</name>
        <dbReference type="ChEBI" id="CHEBI:29033"/>
    </cofactor>
    <text evidence="5">Binds 1 Fe(2+) ion per subunit.</text>
</comment>
<dbReference type="OrthoDB" id="6636843at2"/>
<feature type="binding site" evidence="5">
    <location>
        <position position="412"/>
    </location>
    <ligand>
        <name>Fe cation</name>
        <dbReference type="ChEBI" id="CHEBI:24875"/>
        <note>catalytic</note>
    </ligand>
</feature>
<keyword evidence="3" id="KW-0560">Oxidoreductase</keyword>